<accession>O29402</accession>
<evidence type="ECO:0000256" key="1">
    <source>
        <dbReference type="ARBA" id="ARBA00004496"/>
    </source>
</evidence>
<dbReference type="Pfam" id="PF14811">
    <property type="entry name" value="TPD"/>
    <property type="match status" value="1"/>
</dbReference>
<dbReference type="DNASU" id="1484078"/>
<dbReference type="GO" id="GO:0005737">
    <property type="term" value="C:cytoplasm"/>
    <property type="evidence" value="ECO:0007669"/>
    <property type="project" value="UniProtKB-SubCell"/>
</dbReference>
<evidence type="ECO:0000313" key="4">
    <source>
        <dbReference type="Proteomes" id="UP000002199"/>
    </source>
</evidence>
<sequence length="373" mass="43230">MMRIAVKEFLKIRRELKTLSDIRKLPYPRGTLHCILQQKKVDSVKRKYHTFAERIPEIISYWEREKKFPKWLTLPPVMKIRLLMKGMGFSAKSINKALRNPEDVVEDEKLAEQIRKAVLSDYVYSPIAARLQRARGKLGERGLAYELEKAGIEFLTEKDLKGRFSKTPDFYFEEPVEFMGEELKWIESKALFGDPRSHDLYWKKQYSKYYEMFGNGLIVYWLGCVESIEASDGSEFKNGYRTSLLDMLLYLTDSKDESYAERLNARFIEVNEQNDVLAAEKVVDAYAEGRVLAFTDRKREVARILKNMGFDVTLGQNYLTTLTANTLCHSPTANKAISLLSSLLCLINHPNLLLSAENPASLKFLLKYLFRNL</sequence>
<dbReference type="AlphaFoldDB" id="O29402"/>
<evidence type="ECO:0000313" key="3">
    <source>
        <dbReference type="EMBL" id="AAB90393.1"/>
    </source>
</evidence>
<evidence type="ECO:0000256" key="2">
    <source>
        <dbReference type="ARBA" id="ARBA00022490"/>
    </source>
</evidence>
<dbReference type="eggNOG" id="arCOG04990">
    <property type="taxonomic scope" value="Archaea"/>
</dbReference>
<dbReference type="PIR" id="C69357">
    <property type="entry name" value="C69357"/>
</dbReference>
<dbReference type="HOGENOM" id="CLU_076808_0_0_2"/>
<dbReference type="PaxDb" id="224325-AF_0859"/>
<dbReference type="PANTHER" id="PTHR31661:SF1">
    <property type="entry name" value="CDAN1-INTERACTING NUCLEASE 1"/>
    <property type="match status" value="1"/>
</dbReference>
<keyword evidence="4" id="KW-1185">Reference proteome</keyword>
<dbReference type="EMBL" id="AE000782">
    <property type="protein sequence ID" value="AAB90393.1"/>
    <property type="molecule type" value="Genomic_DNA"/>
</dbReference>
<dbReference type="EnsemblBacteria" id="AAB90393">
    <property type="protein sequence ID" value="AAB90393"/>
    <property type="gene ID" value="AF_0859"/>
</dbReference>
<gene>
    <name evidence="3" type="ordered locus">AF_0859</name>
</gene>
<dbReference type="KEGG" id="afu:AF_0859"/>
<protein>
    <recommendedName>
        <fullName evidence="5">CDAN1-interacting nuclease 1</fullName>
    </recommendedName>
</protein>
<name>O29402_ARCFU</name>
<dbReference type="PANTHER" id="PTHR31661">
    <property type="entry name" value="SIMILAR TO CDNA SEQUENCE BC052040"/>
    <property type="match status" value="1"/>
</dbReference>
<reference evidence="3 4" key="1">
    <citation type="journal article" date="1997" name="Nature">
        <title>The complete genome sequence of the hyperthermophilic, sulphate-reducing archaeon Archaeoglobus fulgidus.</title>
        <authorList>
            <person name="Klenk H.P."/>
            <person name="Clayton R.A."/>
            <person name="Tomb J."/>
            <person name="White O."/>
            <person name="Nelson K.E."/>
            <person name="Ketchum K.A."/>
            <person name="Dodson R.J."/>
            <person name="Gwinn M."/>
            <person name="Hickey E.K."/>
            <person name="Peterson J.D."/>
            <person name="Richardson D.L."/>
            <person name="Kerlavage A.R."/>
            <person name="Graham D.E."/>
            <person name="Kyrpides N.C."/>
            <person name="Fleischmann R.D."/>
            <person name="Quackenbush J."/>
            <person name="Lee N.H."/>
            <person name="Sutton G.G."/>
            <person name="Gill S."/>
            <person name="Kirkness E.F."/>
            <person name="Dougherty B.A."/>
            <person name="McKenney K."/>
            <person name="Adams M.D."/>
            <person name="Loftus B."/>
            <person name="Peterson S."/>
            <person name="Reich C.I."/>
            <person name="McNeil L.K."/>
            <person name="Badger J.H."/>
            <person name="Glodek A."/>
            <person name="Zhou L."/>
            <person name="Overbeek R."/>
            <person name="Gocayne J.D."/>
            <person name="Weidman J.F."/>
            <person name="McDonald L."/>
            <person name="Utterback T."/>
            <person name="Cotton M.D."/>
            <person name="Spriggs T."/>
            <person name="Artiach P."/>
            <person name="Kaine B.P."/>
            <person name="Sykes S.M."/>
            <person name="Sadow P.W."/>
            <person name="D'Andrea K.P."/>
            <person name="Bowman C."/>
            <person name="Fujii C."/>
            <person name="Garland S.A."/>
            <person name="Mason T.M."/>
            <person name="Olsen G.J."/>
            <person name="Fraser C.M."/>
            <person name="Smith H.O."/>
            <person name="Woese C.R."/>
            <person name="Venter J.C."/>
        </authorList>
    </citation>
    <scope>NUCLEOTIDE SEQUENCE [LARGE SCALE GENOMIC DNA]</scope>
    <source>
        <strain evidence="4">ATCC 49558 / DSM 4304 / JCM 9628 / NBRC 100126 / VC-16</strain>
    </source>
</reference>
<dbReference type="InterPro" id="IPR029404">
    <property type="entry name" value="CDIN1"/>
</dbReference>
<dbReference type="STRING" id="224325.AF_0859"/>
<comment type="subcellular location">
    <subcellularLocation>
        <location evidence="1">Cytoplasm</location>
    </subcellularLocation>
</comment>
<proteinExistence type="predicted"/>
<organism evidence="3 4">
    <name type="scientific">Archaeoglobus fulgidus (strain ATCC 49558 / DSM 4304 / JCM 9628 / NBRC 100126 / VC-16)</name>
    <dbReference type="NCBI Taxonomy" id="224325"/>
    <lineage>
        <taxon>Archaea</taxon>
        <taxon>Methanobacteriati</taxon>
        <taxon>Methanobacteriota</taxon>
        <taxon>Archaeoglobi</taxon>
        <taxon>Archaeoglobales</taxon>
        <taxon>Archaeoglobaceae</taxon>
        <taxon>Archaeoglobus</taxon>
    </lineage>
</organism>
<dbReference type="Proteomes" id="UP000002199">
    <property type="component" value="Chromosome"/>
</dbReference>
<evidence type="ECO:0008006" key="5">
    <source>
        <dbReference type="Google" id="ProtNLM"/>
    </source>
</evidence>
<keyword evidence="2" id="KW-0963">Cytoplasm</keyword>